<keyword evidence="13" id="KW-0274">FAD</keyword>
<evidence type="ECO:0000256" key="10">
    <source>
        <dbReference type="ARBA" id="ARBA00022679"/>
    </source>
</evidence>
<dbReference type="InterPro" id="IPR015864">
    <property type="entry name" value="FAD_synthase"/>
</dbReference>
<evidence type="ECO:0000256" key="8">
    <source>
        <dbReference type="ARBA" id="ARBA00022630"/>
    </source>
</evidence>
<evidence type="ECO:0000256" key="2">
    <source>
        <dbReference type="ARBA" id="ARBA00004726"/>
    </source>
</evidence>
<organism evidence="20 21">
    <name type="scientific">Alistipes dispar</name>
    <dbReference type="NCBI Taxonomy" id="2585119"/>
    <lineage>
        <taxon>Bacteria</taxon>
        <taxon>Pseudomonadati</taxon>
        <taxon>Bacteroidota</taxon>
        <taxon>Bacteroidia</taxon>
        <taxon>Bacteroidales</taxon>
        <taxon>Rikenellaceae</taxon>
        <taxon>Alistipes</taxon>
    </lineage>
</organism>
<keyword evidence="10" id="KW-0808">Transferase</keyword>
<proteinExistence type="inferred from homology"/>
<feature type="region of interest" description="Disordered" evidence="18">
    <location>
        <begin position="1"/>
        <end position="20"/>
    </location>
</feature>
<dbReference type="UniPathway" id="UPA00277">
    <property type="reaction ID" value="UER00407"/>
</dbReference>
<evidence type="ECO:0000256" key="4">
    <source>
        <dbReference type="ARBA" id="ARBA00010214"/>
    </source>
</evidence>
<evidence type="ECO:0000256" key="9">
    <source>
        <dbReference type="ARBA" id="ARBA00022643"/>
    </source>
</evidence>
<name>A0A4Y1X323_9BACT</name>
<evidence type="ECO:0000256" key="6">
    <source>
        <dbReference type="ARBA" id="ARBA00012393"/>
    </source>
</evidence>
<dbReference type="EC" id="2.7.1.26" evidence="5"/>
<dbReference type="PANTHER" id="PTHR22749:SF6">
    <property type="entry name" value="RIBOFLAVIN KINASE"/>
    <property type="match status" value="1"/>
</dbReference>
<dbReference type="FunFam" id="3.40.50.620:FF:000021">
    <property type="entry name" value="Riboflavin biosynthesis protein"/>
    <property type="match status" value="1"/>
</dbReference>
<dbReference type="GeneID" id="98674185"/>
<keyword evidence="11" id="KW-0548">Nucleotidyltransferase</keyword>
<dbReference type="GO" id="GO:0003919">
    <property type="term" value="F:FMN adenylyltransferase activity"/>
    <property type="evidence" value="ECO:0007669"/>
    <property type="project" value="UniProtKB-EC"/>
</dbReference>
<dbReference type="InterPro" id="IPR023468">
    <property type="entry name" value="Riboflavin_kinase"/>
</dbReference>
<evidence type="ECO:0000256" key="5">
    <source>
        <dbReference type="ARBA" id="ARBA00012105"/>
    </source>
</evidence>
<dbReference type="CDD" id="cd02064">
    <property type="entry name" value="FAD_synthetase_N"/>
    <property type="match status" value="1"/>
</dbReference>
<evidence type="ECO:0000256" key="14">
    <source>
        <dbReference type="ARBA" id="ARBA00022840"/>
    </source>
</evidence>
<dbReference type="Proteomes" id="UP000319374">
    <property type="component" value="Chromosome"/>
</dbReference>
<dbReference type="AlphaFoldDB" id="A0A4Y1X323"/>
<keyword evidence="8" id="KW-0285">Flavoprotein</keyword>
<dbReference type="GO" id="GO:0008531">
    <property type="term" value="F:riboflavin kinase activity"/>
    <property type="evidence" value="ECO:0007669"/>
    <property type="project" value="UniProtKB-EC"/>
</dbReference>
<dbReference type="OrthoDB" id="9803667at2"/>
<dbReference type="GO" id="GO:0006747">
    <property type="term" value="P:FAD biosynthetic process"/>
    <property type="evidence" value="ECO:0007669"/>
    <property type="project" value="UniProtKB-UniPathway"/>
</dbReference>
<comment type="catalytic activity">
    <reaction evidence="17">
        <text>FMN + ATP + H(+) = FAD + diphosphate</text>
        <dbReference type="Rhea" id="RHEA:17237"/>
        <dbReference type="ChEBI" id="CHEBI:15378"/>
        <dbReference type="ChEBI" id="CHEBI:30616"/>
        <dbReference type="ChEBI" id="CHEBI:33019"/>
        <dbReference type="ChEBI" id="CHEBI:57692"/>
        <dbReference type="ChEBI" id="CHEBI:58210"/>
        <dbReference type="EC" id="2.7.7.2"/>
    </reaction>
</comment>
<evidence type="ECO:0000256" key="18">
    <source>
        <dbReference type="SAM" id="MobiDB-lite"/>
    </source>
</evidence>
<dbReference type="Pfam" id="PF06574">
    <property type="entry name" value="FAD_syn"/>
    <property type="match status" value="1"/>
</dbReference>
<feature type="region of interest" description="Disordered" evidence="18">
    <location>
        <begin position="216"/>
        <end position="235"/>
    </location>
</feature>
<evidence type="ECO:0000313" key="21">
    <source>
        <dbReference type="Proteomes" id="UP000319374"/>
    </source>
</evidence>
<reference evidence="21" key="1">
    <citation type="submission" date="2019-06" db="EMBL/GenBank/DDBJ databases">
        <title>Alistipes onderdonkii subsp. vulgaris subsp. nov., Alistipes dispar sp. nov. and Alistipes communis sp. nov., isolated from human faeces, and creation of Alistipes onderdonkii subsp. onderdonkii subsp. nov.</title>
        <authorList>
            <person name="Sakamoto M."/>
            <person name="Ikeyama N."/>
            <person name="Ogata Y."/>
            <person name="Suda W."/>
            <person name="Iino T."/>
            <person name="Hattori M."/>
            <person name="Ohkuma M."/>
        </authorList>
    </citation>
    <scope>NUCLEOTIDE SEQUENCE [LARGE SCALE GENOMIC DNA]</scope>
    <source>
        <strain evidence="21">5CPEGH6</strain>
    </source>
</reference>
<keyword evidence="21" id="KW-1185">Reference proteome</keyword>
<sequence>MEKSEDRRIPAEGTSCPECRNTERHGTRVFRGFDALPRFVRPVVTVGSYDGVHLGHRALIDRLTAEARAVGGESVVLTFDPHPRITLGRGEGLRLLTTLDEKVALLRGLGVDNVIVIPFDRTFSALSGEEFARRYLIGKVGAATLVAGYDHRFGHDRIDCDRLAALGMRIIRVDERSVEGEHVSSTAIRRLVEAGRIAEAERLLGHRFRAAVQETPATAETACGEKPGVSGRNNE</sequence>
<dbReference type="EC" id="2.7.7.2" evidence="6"/>
<evidence type="ECO:0000256" key="3">
    <source>
        <dbReference type="ARBA" id="ARBA00005201"/>
    </source>
</evidence>
<dbReference type="Gene3D" id="3.40.50.620">
    <property type="entry name" value="HUPs"/>
    <property type="match status" value="1"/>
</dbReference>
<dbReference type="EMBL" id="AP019736">
    <property type="protein sequence ID" value="BBL07560.1"/>
    <property type="molecule type" value="Genomic_DNA"/>
</dbReference>
<comment type="function">
    <text evidence="1">Catalyzes the phosphorylation of riboflavin to FMN followed by the adenylation of FMN to FAD.</text>
</comment>
<evidence type="ECO:0000256" key="12">
    <source>
        <dbReference type="ARBA" id="ARBA00022741"/>
    </source>
</evidence>
<dbReference type="InterPro" id="IPR014729">
    <property type="entry name" value="Rossmann-like_a/b/a_fold"/>
</dbReference>
<evidence type="ECO:0000256" key="11">
    <source>
        <dbReference type="ARBA" id="ARBA00022695"/>
    </source>
</evidence>
<protein>
    <recommendedName>
        <fullName evidence="7">Bifunctional riboflavin kinase/FMN adenylyltransferase</fullName>
        <ecNumber evidence="5">2.7.1.26</ecNumber>
        <ecNumber evidence="6">2.7.7.2</ecNumber>
    </recommendedName>
    <alternativeName>
        <fullName evidence="15">Riboflavin biosynthesis protein RibF</fullName>
    </alternativeName>
</protein>
<evidence type="ECO:0000256" key="1">
    <source>
        <dbReference type="ARBA" id="ARBA00002121"/>
    </source>
</evidence>
<feature type="compositionally biased region" description="Basic and acidic residues" evidence="18">
    <location>
        <begin position="1"/>
        <end position="10"/>
    </location>
</feature>
<evidence type="ECO:0000256" key="16">
    <source>
        <dbReference type="ARBA" id="ARBA00047880"/>
    </source>
</evidence>
<evidence type="ECO:0000256" key="15">
    <source>
        <dbReference type="ARBA" id="ARBA00032176"/>
    </source>
</evidence>
<gene>
    <name evidence="20" type="ORF">A5CPEGH6_21980</name>
</gene>
<dbReference type="GO" id="GO:0009231">
    <property type="term" value="P:riboflavin biosynthetic process"/>
    <property type="evidence" value="ECO:0007669"/>
    <property type="project" value="InterPro"/>
</dbReference>
<evidence type="ECO:0000313" key="20">
    <source>
        <dbReference type="EMBL" id="BBL07560.1"/>
    </source>
</evidence>
<evidence type="ECO:0000259" key="19">
    <source>
        <dbReference type="Pfam" id="PF06574"/>
    </source>
</evidence>
<evidence type="ECO:0000256" key="7">
    <source>
        <dbReference type="ARBA" id="ARBA00018483"/>
    </source>
</evidence>
<dbReference type="GO" id="GO:0005524">
    <property type="term" value="F:ATP binding"/>
    <property type="evidence" value="ECO:0007669"/>
    <property type="project" value="UniProtKB-KW"/>
</dbReference>
<dbReference type="GO" id="GO:0009398">
    <property type="term" value="P:FMN biosynthetic process"/>
    <property type="evidence" value="ECO:0007669"/>
    <property type="project" value="TreeGrafter"/>
</dbReference>
<evidence type="ECO:0000256" key="17">
    <source>
        <dbReference type="ARBA" id="ARBA00049494"/>
    </source>
</evidence>
<dbReference type="PANTHER" id="PTHR22749">
    <property type="entry name" value="RIBOFLAVIN KINASE/FMN ADENYLYLTRANSFERASE"/>
    <property type="match status" value="1"/>
</dbReference>
<keyword evidence="9" id="KW-0288">FMN</keyword>
<keyword evidence="12" id="KW-0547">Nucleotide-binding</keyword>
<comment type="catalytic activity">
    <reaction evidence="16">
        <text>riboflavin + ATP = FMN + ADP + H(+)</text>
        <dbReference type="Rhea" id="RHEA:14357"/>
        <dbReference type="ChEBI" id="CHEBI:15378"/>
        <dbReference type="ChEBI" id="CHEBI:30616"/>
        <dbReference type="ChEBI" id="CHEBI:57986"/>
        <dbReference type="ChEBI" id="CHEBI:58210"/>
        <dbReference type="ChEBI" id="CHEBI:456216"/>
        <dbReference type="EC" id="2.7.1.26"/>
    </reaction>
</comment>
<dbReference type="RefSeq" id="WP_141429718.1">
    <property type="nucleotide sequence ID" value="NZ_AP019736.1"/>
</dbReference>
<comment type="pathway">
    <text evidence="2">Cofactor biosynthesis; FAD biosynthesis; FAD from FMN: step 1/1.</text>
</comment>
<comment type="pathway">
    <text evidence="3">Cofactor biosynthesis; FMN biosynthesis; FMN from riboflavin (ATP route): step 1/1.</text>
</comment>
<accession>A0A4Y1X323</accession>
<comment type="similarity">
    <text evidence="4">Belongs to the RibF family.</text>
</comment>
<keyword evidence="14" id="KW-0067">ATP-binding</keyword>
<dbReference type="KEGG" id="ada:A5CPEGH6_21980"/>
<evidence type="ECO:0000256" key="13">
    <source>
        <dbReference type="ARBA" id="ARBA00022827"/>
    </source>
</evidence>
<dbReference type="SUPFAM" id="SSF52374">
    <property type="entry name" value="Nucleotidylyl transferase"/>
    <property type="match status" value="1"/>
</dbReference>
<feature type="domain" description="FAD synthetase" evidence="19">
    <location>
        <begin position="43"/>
        <end position="187"/>
    </location>
</feature>